<accession>A0A1F8DZB9</accession>
<dbReference type="Gene3D" id="3.90.79.10">
    <property type="entry name" value="Nucleoside Triphosphate Pyrophosphohydrolase"/>
    <property type="match status" value="1"/>
</dbReference>
<organism evidence="2 3">
    <name type="scientific">Candidatus Wolfebacteria bacterium RIFOXYD1_FULL_48_65</name>
    <dbReference type="NCBI Taxonomy" id="1802561"/>
    <lineage>
        <taxon>Bacteria</taxon>
        <taxon>Candidatus Wolfeibacteriota</taxon>
    </lineage>
</organism>
<evidence type="ECO:0000259" key="1">
    <source>
        <dbReference type="Pfam" id="PF00293"/>
    </source>
</evidence>
<comment type="caution">
    <text evidence="2">The sequence shown here is derived from an EMBL/GenBank/DDBJ whole genome shotgun (WGS) entry which is preliminary data.</text>
</comment>
<feature type="domain" description="Nudix hydrolase" evidence="1">
    <location>
        <begin position="56"/>
        <end position="131"/>
    </location>
</feature>
<evidence type="ECO:0000313" key="3">
    <source>
        <dbReference type="Proteomes" id="UP000179057"/>
    </source>
</evidence>
<dbReference type="Proteomes" id="UP000179057">
    <property type="component" value="Unassembled WGS sequence"/>
</dbReference>
<dbReference type="InterPro" id="IPR000086">
    <property type="entry name" value="NUDIX_hydrolase_dom"/>
</dbReference>
<proteinExistence type="predicted"/>
<dbReference type="SUPFAM" id="SSF55811">
    <property type="entry name" value="Nudix"/>
    <property type="match status" value="1"/>
</dbReference>
<dbReference type="EMBL" id="MGIV01000019">
    <property type="protein sequence ID" value="OGM93862.1"/>
    <property type="molecule type" value="Genomic_DNA"/>
</dbReference>
<dbReference type="Pfam" id="PF00293">
    <property type="entry name" value="NUDIX"/>
    <property type="match status" value="1"/>
</dbReference>
<name>A0A1F8DZB9_9BACT</name>
<evidence type="ECO:0000313" key="2">
    <source>
        <dbReference type="EMBL" id="OGM93862.1"/>
    </source>
</evidence>
<gene>
    <name evidence="2" type="ORF">A2610_00385</name>
</gene>
<sequence length="169" mass="19530">MTEKRGSDKIIIMLTKKEIDQLAVLLKKIDNPRGGLPQPVFDALCGVVPFVACELAIMNKKGELLLAWREDQWWKGWHFPGGLMRHRETFDERIKATALREVGIDVKKHSFLFPINYSEGRRGPTVSLVFLCHAETSTEGKFFKTMPKDIIPEHREMWRGIRKAIRDEV</sequence>
<protein>
    <recommendedName>
        <fullName evidence="1">Nudix hydrolase domain-containing protein</fullName>
    </recommendedName>
</protein>
<dbReference type="InterPro" id="IPR015797">
    <property type="entry name" value="NUDIX_hydrolase-like_dom_sf"/>
</dbReference>
<dbReference type="AlphaFoldDB" id="A0A1F8DZB9"/>
<reference evidence="2 3" key="1">
    <citation type="journal article" date="2016" name="Nat. Commun.">
        <title>Thousands of microbial genomes shed light on interconnected biogeochemical processes in an aquifer system.</title>
        <authorList>
            <person name="Anantharaman K."/>
            <person name="Brown C.T."/>
            <person name="Hug L.A."/>
            <person name="Sharon I."/>
            <person name="Castelle C.J."/>
            <person name="Probst A.J."/>
            <person name="Thomas B.C."/>
            <person name="Singh A."/>
            <person name="Wilkins M.J."/>
            <person name="Karaoz U."/>
            <person name="Brodie E.L."/>
            <person name="Williams K.H."/>
            <person name="Hubbard S.S."/>
            <person name="Banfield J.F."/>
        </authorList>
    </citation>
    <scope>NUCLEOTIDE SEQUENCE [LARGE SCALE GENOMIC DNA]</scope>
</reference>